<dbReference type="AlphaFoldDB" id="A0A642URD5"/>
<evidence type="ECO:0000313" key="3">
    <source>
        <dbReference type="Proteomes" id="UP000761534"/>
    </source>
</evidence>
<dbReference type="CDD" id="cd02164">
    <property type="entry name" value="PPAT_CoAS"/>
    <property type="match status" value="1"/>
</dbReference>
<dbReference type="EMBL" id="SWFS01000503">
    <property type="protein sequence ID" value="KAA8900349.1"/>
    <property type="molecule type" value="Genomic_DNA"/>
</dbReference>
<dbReference type="VEuPathDB" id="FungiDB:TRICI_006221"/>
<reference evidence="2" key="1">
    <citation type="journal article" date="2019" name="G3 (Bethesda)">
        <title>Genome Assemblies of Two Rare Opportunistic Yeast Pathogens: Diutina rugosa (syn. Candida rugosa) and Trichomonascus ciferrii (syn. Candida ciferrii).</title>
        <authorList>
            <person name="Mixao V."/>
            <person name="Saus E."/>
            <person name="Hansen A.P."/>
            <person name="Lass-Florl C."/>
            <person name="Gabaldon T."/>
        </authorList>
    </citation>
    <scope>NUCLEOTIDE SEQUENCE</scope>
    <source>
        <strain evidence="2">CBS 4856</strain>
    </source>
</reference>
<dbReference type="SUPFAM" id="SSF52374">
    <property type="entry name" value="Nucleotidylyl transferase"/>
    <property type="match status" value="1"/>
</dbReference>
<dbReference type="Proteomes" id="UP000761534">
    <property type="component" value="Unassembled WGS sequence"/>
</dbReference>
<dbReference type="NCBIfam" id="NF001985">
    <property type="entry name" value="PRK00777.1"/>
    <property type="match status" value="1"/>
</dbReference>
<dbReference type="PANTHER" id="PTHR10695:SF46">
    <property type="entry name" value="BIFUNCTIONAL COENZYME A SYNTHASE-RELATED"/>
    <property type="match status" value="1"/>
</dbReference>
<keyword evidence="3" id="KW-1185">Reference proteome</keyword>
<dbReference type="GO" id="GO:0015937">
    <property type="term" value="P:coenzyme A biosynthetic process"/>
    <property type="evidence" value="ECO:0007669"/>
    <property type="project" value="TreeGrafter"/>
</dbReference>
<dbReference type="Pfam" id="PF01467">
    <property type="entry name" value="CTP_transf_like"/>
    <property type="match status" value="1"/>
</dbReference>
<dbReference type="InterPro" id="IPR004821">
    <property type="entry name" value="Cyt_trans-like"/>
</dbReference>
<name>A0A642URD5_9ASCO</name>
<dbReference type="Gene3D" id="3.40.50.620">
    <property type="entry name" value="HUPs"/>
    <property type="match status" value="1"/>
</dbReference>
<dbReference type="InterPro" id="IPR014729">
    <property type="entry name" value="Rossmann-like_a/b/a_fold"/>
</dbReference>
<sequence>MQYQASVLLTRGTPVIALPEKYSEVIREALYMTMPDGTMDIMLMKTPSTLRRLERIVGKLYEMARHEAFHVGRERVRVTVLLDGRDIDTARNQAWEVVFAGVHEMELTNDLRKLVPPENPYISGLPVMLIKMSDEFLDVVESTGSSGAQTPVPEDEAEEDISKYGHNVVALGGTFDHLHDGHKILLTIAGYLSWEKVVVGITGPELLKNKRYAEAMQSYEKRKEIVEGFLNYVFPLLQVHCEMINDVYGPTAYMAEIEALVLSRETRSGGPTINKLRQEKGFSELKIYEIDLVGCKEGNEANNWCDKLSSTELRRQELEQLRNEQQPLAPSEI</sequence>
<protein>
    <recommendedName>
        <fullName evidence="1">Cytidyltransferase-like domain-containing protein</fullName>
    </recommendedName>
</protein>
<evidence type="ECO:0000313" key="2">
    <source>
        <dbReference type="EMBL" id="KAA8900349.1"/>
    </source>
</evidence>
<gene>
    <name evidence="2" type="ORF">TRICI_006221</name>
</gene>
<organism evidence="2 3">
    <name type="scientific">Trichomonascus ciferrii</name>
    <dbReference type="NCBI Taxonomy" id="44093"/>
    <lineage>
        <taxon>Eukaryota</taxon>
        <taxon>Fungi</taxon>
        <taxon>Dikarya</taxon>
        <taxon>Ascomycota</taxon>
        <taxon>Saccharomycotina</taxon>
        <taxon>Dipodascomycetes</taxon>
        <taxon>Dipodascales</taxon>
        <taxon>Trichomonascaceae</taxon>
        <taxon>Trichomonascus</taxon>
        <taxon>Trichomonascus ciferrii complex</taxon>
    </lineage>
</organism>
<feature type="domain" description="Cytidyltransferase-like" evidence="1">
    <location>
        <begin position="171"/>
        <end position="315"/>
    </location>
</feature>
<evidence type="ECO:0000259" key="1">
    <source>
        <dbReference type="Pfam" id="PF01467"/>
    </source>
</evidence>
<proteinExistence type="predicted"/>
<comment type="caution">
    <text evidence="2">The sequence shown here is derived from an EMBL/GenBank/DDBJ whole genome shotgun (WGS) entry which is preliminary data.</text>
</comment>
<accession>A0A642URD5</accession>
<dbReference type="OrthoDB" id="330671at2759"/>
<dbReference type="PANTHER" id="PTHR10695">
    <property type="entry name" value="DEPHOSPHO-COA KINASE-RELATED"/>
    <property type="match status" value="1"/>
</dbReference>
<dbReference type="GO" id="GO:0004140">
    <property type="term" value="F:dephospho-CoA kinase activity"/>
    <property type="evidence" value="ECO:0007669"/>
    <property type="project" value="TreeGrafter"/>
</dbReference>